<dbReference type="PANTHER" id="PTHR11188:SF17">
    <property type="entry name" value="FI21816P1"/>
    <property type="match status" value="1"/>
</dbReference>
<dbReference type="PANTHER" id="PTHR11188">
    <property type="entry name" value="ARRESTIN DOMAIN CONTAINING PROTEIN"/>
    <property type="match status" value="1"/>
</dbReference>
<dbReference type="AlphaFoldDB" id="K0ST77"/>
<gene>
    <name evidence="2" type="ORF">THAOC_17998</name>
</gene>
<dbReference type="eggNOG" id="ENOG502SEF1">
    <property type="taxonomic scope" value="Eukaryota"/>
</dbReference>
<feature type="domain" description="Arrestin-like N-terminal" evidence="1">
    <location>
        <begin position="13"/>
        <end position="134"/>
    </location>
</feature>
<proteinExistence type="predicted"/>
<dbReference type="EMBL" id="AGNL01019900">
    <property type="protein sequence ID" value="EJK61502.1"/>
    <property type="molecule type" value="Genomic_DNA"/>
</dbReference>
<organism evidence="2 3">
    <name type="scientific">Thalassiosira oceanica</name>
    <name type="common">Marine diatom</name>
    <dbReference type="NCBI Taxonomy" id="159749"/>
    <lineage>
        <taxon>Eukaryota</taxon>
        <taxon>Sar</taxon>
        <taxon>Stramenopiles</taxon>
        <taxon>Ochrophyta</taxon>
        <taxon>Bacillariophyta</taxon>
        <taxon>Coscinodiscophyceae</taxon>
        <taxon>Thalassiosirophycidae</taxon>
        <taxon>Thalassiosirales</taxon>
        <taxon>Thalassiosiraceae</taxon>
        <taxon>Thalassiosira</taxon>
    </lineage>
</organism>
<keyword evidence="3" id="KW-1185">Reference proteome</keyword>
<dbReference type="Proteomes" id="UP000266841">
    <property type="component" value="Unassembled WGS sequence"/>
</dbReference>
<protein>
    <recommendedName>
        <fullName evidence="1">Arrestin-like N-terminal domain-containing protein</fullName>
    </recommendedName>
</protein>
<dbReference type="OrthoDB" id="2333384at2759"/>
<name>K0ST77_THAOC</name>
<dbReference type="SUPFAM" id="SSF81296">
    <property type="entry name" value="E set domains"/>
    <property type="match status" value="1"/>
</dbReference>
<evidence type="ECO:0000313" key="3">
    <source>
        <dbReference type="Proteomes" id="UP000266841"/>
    </source>
</evidence>
<evidence type="ECO:0000313" key="2">
    <source>
        <dbReference type="EMBL" id="EJK61502.1"/>
    </source>
</evidence>
<dbReference type="InterPro" id="IPR014752">
    <property type="entry name" value="Arrestin-like_C"/>
</dbReference>
<accession>K0ST77</accession>
<dbReference type="GO" id="GO:0015031">
    <property type="term" value="P:protein transport"/>
    <property type="evidence" value="ECO:0007669"/>
    <property type="project" value="TreeGrafter"/>
</dbReference>
<dbReference type="InterPro" id="IPR011021">
    <property type="entry name" value="Arrestin-like_N"/>
</dbReference>
<dbReference type="GO" id="GO:0005737">
    <property type="term" value="C:cytoplasm"/>
    <property type="evidence" value="ECO:0007669"/>
    <property type="project" value="TreeGrafter"/>
</dbReference>
<dbReference type="InterPro" id="IPR014756">
    <property type="entry name" value="Ig_E-set"/>
</dbReference>
<sequence>MGNQSSSSGRLEIVLDPPPHHGAFIAGSTLSGSVFAEAPDQISSQIKLVGHVHGREKSKVQYTTSNGDSTTTHHARAERQLLRIDVDFGTRDGVEAGGRYRFPFQVSLPPDLPSSMYRAGEGSAYAKVHYMITVAPSGWGGGIQQKEFKVVSAPMPADPVPHMTEPISTYITRMCCLDAGLVIMGAKVANTRLGVGESGVIDFAAKNQSTRGIKSAEVRVKEYVYWKAGGRDNRNERVVSYSVFKPTARWKEMDKDQFKVHQSRSKKRTDSFRNEQNALYQTIHKAINDAENRTFFKINFKCVAVV</sequence>
<comment type="caution">
    <text evidence="2">The sequence shown here is derived from an EMBL/GenBank/DDBJ whole genome shotgun (WGS) entry which is preliminary data.</text>
</comment>
<reference evidence="2 3" key="1">
    <citation type="journal article" date="2012" name="Genome Biol.">
        <title>Genome and low-iron response of an oceanic diatom adapted to chronic iron limitation.</title>
        <authorList>
            <person name="Lommer M."/>
            <person name="Specht M."/>
            <person name="Roy A.S."/>
            <person name="Kraemer L."/>
            <person name="Andreson R."/>
            <person name="Gutowska M.A."/>
            <person name="Wolf J."/>
            <person name="Bergner S.V."/>
            <person name="Schilhabel M.B."/>
            <person name="Klostermeier U.C."/>
            <person name="Beiko R.G."/>
            <person name="Rosenstiel P."/>
            <person name="Hippler M."/>
            <person name="Laroche J."/>
        </authorList>
    </citation>
    <scope>NUCLEOTIDE SEQUENCE [LARGE SCALE GENOMIC DNA]</scope>
    <source>
        <strain evidence="2 3">CCMP1005</strain>
    </source>
</reference>
<dbReference type="Gene3D" id="2.60.40.640">
    <property type="match status" value="1"/>
</dbReference>
<dbReference type="Pfam" id="PF00339">
    <property type="entry name" value="Arrestin_N"/>
    <property type="match status" value="1"/>
</dbReference>
<evidence type="ECO:0000259" key="1">
    <source>
        <dbReference type="Pfam" id="PF00339"/>
    </source>
</evidence>
<dbReference type="InterPro" id="IPR050357">
    <property type="entry name" value="Arrestin_domain-protein"/>
</dbReference>